<dbReference type="Proteomes" id="UP000518266">
    <property type="component" value="Unassembled WGS sequence"/>
</dbReference>
<dbReference type="AlphaFoldDB" id="A0A7J5Z4I9"/>
<reference evidence="1 2" key="1">
    <citation type="submission" date="2020-03" db="EMBL/GenBank/DDBJ databases">
        <title>Dissostichus mawsoni Genome sequencing and assembly.</title>
        <authorList>
            <person name="Park H."/>
        </authorList>
    </citation>
    <scope>NUCLEOTIDE SEQUENCE [LARGE SCALE GENOMIC DNA]</scope>
    <source>
        <strain evidence="1">DM0001</strain>
        <tissue evidence="1">Muscle</tissue>
    </source>
</reference>
<accession>A0A7J5Z4I9</accession>
<organism evidence="1 2">
    <name type="scientific">Dissostichus mawsoni</name>
    <name type="common">Antarctic cod</name>
    <dbReference type="NCBI Taxonomy" id="36200"/>
    <lineage>
        <taxon>Eukaryota</taxon>
        <taxon>Metazoa</taxon>
        <taxon>Chordata</taxon>
        <taxon>Craniata</taxon>
        <taxon>Vertebrata</taxon>
        <taxon>Euteleostomi</taxon>
        <taxon>Actinopterygii</taxon>
        <taxon>Neopterygii</taxon>
        <taxon>Teleostei</taxon>
        <taxon>Neoteleostei</taxon>
        <taxon>Acanthomorphata</taxon>
        <taxon>Eupercaria</taxon>
        <taxon>Perciformes</taxon>
        <taxon>Notothenioidei</taxon>
        <taxon>Nototheniidae</taxon>
        <taxon>Dissostichus</taxon>
    </lineage>
</organism>
<gene>
    <name evidence="1" type="ORF">F7725_023283</name>
</gene>
<name>A0A7J5Z4I9_DISMA</name>
<evidence type="ECO:0000313" key="1">
    <source>
        <dbReference type="EMBL" id="KAF3855228.1"/>
    </source>
</evidence>
<keyword evidence="2" id="KW-1185">Reference proteome</keyword>
<protein>
    <submittedName>
        <fullName evidence="1">Uncharacterized protein</fullName>
    </submittedName>
</protein>
<comment type="caution">
    <text evidence="1">The sequence shown here is derived from an EMBL/GenBank/DDBJ whole genome shotgun (WGS) entry which is preliminary data.</text>
</comment>
<dbReference type="EMBL" id="JAAKFY010000007">
    <property type="protein sequence ID" value="KAF3855228.1"/>
    <property type="molecule type" value="Genomic_DNA"/>
</dbReference>
<evidence type="ECO:0000313" key="2">
    <source>
        <dbReference type="Proteomes" id="UP000518266"/>
    </source>
</evidence>
<sequence length="61" mass="7036">MAFILTKASDIRIATESAIWEWLLKLQRGNAQDMKHSVQSFKALQSSRQFWSSRLSVVPQN</sequence>
<proteinExistence type="predicted"/>